<name>A0ABY4FT71_9MICO</name>
<protein>
    <submittedName>
        <fullName evidence="1">Uncharacterized protein</fullName>
    </submittedName>
</protein>
<accession>A0ABY4FT71</accession>
<evidence type="ECO:0000313" key="1">
    <source>
        <dbReference type="EMBL" id="UOQ59446.1"/>
    </source>
</evidence>
<proteinExistence type="predicted"/>
<dbReference type="SUPFAM" id="SSF55486">
    <property type="entry name" value="Metalloproteases ('zincins'), catalytic domain"/>
    <property type="match status" value="1"/>
</dbReference>
<dbReference type="Proteomes" id="UP000831775">
    <property type="component" value="Chromosome"/>
</dbReference>
<dbReference type="RefSeq" id="WP_244684460.1">
    <property type="nucleotide sequence ID" value="NZ_CP095043.1"/>
</dbReference>
<sequence>MALAAITSLAGCAVVPSDPGVEAGASAEPRALIEIPSERPERPDLTGAPDAVAALLEAEAGHLTTGPDRFAVWVCEVPTDTTSSAYQPAGIRLDLDPAELTDAFNITVTDYFLELSHGAYTPQFEAGGRIELTDTEGPTECIARATELTDDAPGVIAIATAEHRQGTSGGFGDDGASCDAAEPWPCASSVTGRGVYLGASDFHPDWGAVPALDLLEHEIGHVLGWPHSGDLASPYASSIDVMSNSAGPRDVDAAERNGQGTLAVNLLAAGWIPLDDAVVVPAEGSEVTLRPSQSDTGARLAIVPLDATRFLTVEYLRAEGVHGHLPASGVTVTLVSTAESSCASSETERSCRVQETLVGEAPFVDLLAEGESWRGDGWSVEVTALVTDTVELRIAPSP</sequence>
<gene>
    <name evidence="1" type="ORF">MUN76_10315</name>
</gene>
<organism evidence="1 2">
    <name type="scientific">Leucobacter rhizosphaerae</name>
    <dbReference type="NCBI Taxonomy" id="2932245"/>
    <lineage>
        <taxon>Bacteria</taxon>
        <taxon>Bacillati</taxon>
        <taxon>Actinomycetota</taxon>
        <taxon>Actinomycetes</taxon>
        <taxon>Micrococcales</taxon>
        <taxon>Microbacteriaceae</taxon>
        <taxon>Leucobacter</taxon>
    </lineage>
</organism>
<dbReference type="EMBL" id="CP095043">
    <property type="protein sequence ID" value="UOQ59446.1"/>
    <property type="molecule type" value="Genomic_DNA"/>
</dbReference>
<reference evidence="1 2" key="1">
    <citation type="submission" date="2022-04" db="EMBL/GenBank/DDBJ databases">
        <title>Leucobacter sp. isolated from rhizosphere of onion.</title>
        <authorList>
            <person name="Won M."/>
            <person name="Lee C.-M."/>
            <person name="Woen H.-Y."/>
            <person name="Kwon S.-W."/>
        </authorList>
    </citation>
    <scope>NUCLEOTIDE SEQUENCE [LARGE SCALE GENOMIC DNA]</scope>
    <source>
        <strain evidence="1 2">H25R-14</strain>
    </source>
</reference>
<evidence type="ECO:0000313" key="2">
    <source>
        <dbReference type="Proteomes" id="UP000831775"/>
    </source>
</evidence>
<keyword evidence="2" id="KW-1185">Reference proteome</keyword>